<dbReference type="InterPro" id="IPR016160">
    <property type="entry name" value="Ald_DH_CS_CYS"/>
</dbReference>
<dbReference type="PROSITE" id="PS00687">
    <property type="entry name" value="ALDEHYDE_DEHYDR_GLU"/>
    <property type="match status" value="1"/>
</dbReference>
<evidence type="ECO:0000256" key="3">
    <source>
        <dbReference type="PIRNR" id="PIRNR036492"/>
    </source>
</evidence>
<dbReference type="PROSITE" id="PS00070">
    <property type="entry name" value="ALDEHYDE_DEHYDR_CYS"/>
    <property type="match status" value="1"/>
</dbReference>
<dbReference type="InterPro" id="IPR012394">
    <property type="entry name" value="Aldehyde_DH_NAD(P)"/>
</dbReference>
<dbReference type="CDD" id="cd07136">
    <property type="entry name" value="ALDH_YwdH-P39616"/>
    <property type="match status" value="1"/>
</dbReference>
<evidence type="ECO:0000259" key="6">
    <source>
        <dbReference type="Pfam" id="PF00171"/>
    </source>
</evidence>
<evidence type="ECO:0000313" key="7">
    <source>
        <dbReference type="EMBL" id="MFC0471168.1"/>
    </source>
</evidence>
<dbReference type="PANTHER" id="PTHR43570:SF16">
    <property type="entry name" value="ALDEHYDE DEHYDROGENASE TYPE III, ISOFORM Q"/>
    <property type="match status" value="1"/>
</dbReference>
<keyword evidence="8" id="KW-1185">Reference proteome</keyword>
<proteinExistence type="inferred from homology"/>
<dbReference type="RefSeq" id="WP_335958647.1">
    <property type="nucleotide sequence ID" value="NZ_JAXBLX010000002.1"/>
</dbReference>
<dbReference type="InterPro" id="IPR015590">
    <property type="entry name" value="Aldehyde_DH_dom"/>
</dbReference>
<protein>
    <recommendedName>
        <fullName evidence="3">Aldehyde dehydrogenase</fullName>
    </recommendedName>
</protein>
<dbReference type="Proteomes" id="UP001589838">
    <property type="component" value="Unassembled WGS sequence"/>
</dbReference>
<evidence type="ECO:0000313" key="8">
    <source>
        <dbReference type="Proteomes" id="UP001589838"/>
    </source>
</evidence>
<gene>
    <name evidence="7" type="ORF">ACFFHM_11895</name>
</gene>
<dbReference type="EMBL" id="JBHLUX010000030">
    <property type="protein sequence ID" value="MFC0471168.1"/>
    <property type="molecule type" value="Genomic_DNA"/>
</dbReference>
<comment type="caution">
    <text evidence="7">The sequence shown here is derived from an EMBL/GenBank/DDBJ whole genome shotgun (WGS) entry which is preliminary data.</text>
</comment>
<evidence type="ECO:0000256" key="4">
    <source>
        <dbReference type="PROSITE-ProRule" id="PRU10007"/>
    </source>
</evidence>
<dbReference type="InterPro" id="IPR016162">
    <property type="entry name" value="Ald_DH_N"/>
</dbReference>
<dbReference type="InterPro" id="IPR016163">
    <property type="entry name" value="Ald_DH_C"/>
</dbReference>
<dbReference type="PIRSF" id="PIRSF036492">
    <property type="entry name" value="ALDH"/>
    <property type="match status" value="1"/>
</dbReference>
<evidence type="ECO:0000256" key="1">
    <source>
        <dbReference type="ARBA" id="ARBA00009986"/>
    </source>
</evidence>
<accession>A0ABV6KCX9</accession>
<comment type="similarity">
    <text evidence="1 3 5">Belongs to the aldehyde dehydrogenase family.</text>
</comment>
<feature type="domain" description="Aldehyde dehydrogenase" evidence="6">
    <location>
        <begin position="10"/>
        <end position="425"/>
    </location>
</feature>
<feature type="active site" evidence="4">
    <location>
        <position position="208"/>
    </location>
</feature>
<dbReference type="PANTHER" id="PTHR43570">
    <property type="entry name" value="ALDEHYDE DEHYDROGENASE"/>
    <property type="match status" value="1"/>
</dbReference>
<organism evidence="7 8">
    <name type="scientific">Halalkalibacter kiskunsagensis</name>
    <dbReference type="NCBI Taxonomy" id="1548599"/>
    <lineage>
        <taxon>Bacteria</taxon>
        <taxon>Bacillati</taxon>
        <taxon>Bacillota</taxon>
        <taxon>Bacilli</taxon>
        <taxon>Bacillales</taxon>
        <taxon>Bacillaceae</taxon>
        <taxon>Halalkalibacter</taxon>
    </lineage>
</organism>
<evidence type="ECO:0000256" key="5">
    <source>
        <dbReference type="RuleBase" id="RU003345"/>
    </source>
</evidence>
<reference evidence="7 8" key="1">
    <citation type="submission" date="2024-09" db="EMBL/GenBank/DDBJ databases">
        <authorList>
            <person name="Sun Q."/>
            <person name="Mori K."/>
        </authorList>
    </citation>
    <scope>NUCLEOTIDE SEQUENCE [LARGE SCALE GENOMIC DNA]</scope>
    <source>
        <strain evidence="7 8">NCAIM B.02610</strain>
    </source>
</reference>
<dbReference type="InterPro" id="IPR016161">
    <property type="entry name" value="Ald_DH/histidinol_DH"/>
</dbReference>
<dbReference type="Gene3D" id="3.40.605.10">
    <property type="entry name" value="Aldehyde Dehydrogenase, Chain A, domain 1"/>
    <property type="match status" value="1"/>
</dbReference>
<keyword evidence="2 3" id="KW-0560">Oxidoreductase</keyword>
<evidence type="ECO:0000256" key="2">
    <source>
        <dbReference type="ARBA" id="ARBA00023002"/>
    </source>
</evidence>
<sequence>MYERLVQKQRSYFYSGATRDISFRMKQLTLLKWALKKRETEIVEALRKDLNKSEEEAFLTELGPLYQEISHMKKHLPKWAKREKVKTALSHVGSKGHIHHEPHGVTLIIAPWNYPLQLAFAPLVGAIAGGNCAVLKPSELTPATSSVMSNLVKEYFTDEYIAVAEGAVEVSQALLAQRFDYIFFTGSVSVGKKVMEAASKNLTPHTLELGGKSPAIVNKDAKLDLAAKRIVWGKFINAGQTCVAPDYVFVHKEVEEAFYSHLKKHIKNLFDEKYEQLQYPKIVSERHFNRLLSFMNDGDVVVGGKSDNEKLTIYPTVLRNVKRDASIMNEEIFGPILPVLCFTEYDKVMERIREGANPLALYVFAENKEVQNQLIHGLPFGGGCINDTIMHLATPHLPFGGKGESGTGAYHGYESFATFTHKKSILTQSTLFDVPVRYKQDKKTMTILRKLLR</sequence>
<dbReference type="Pfam" id="PF00171">
    <property type="entry name" value="Aldedh"/>
    <property type="match status" value="1"/>
</dbReference>
<dbReference type="SUPFAM" id="SSF53720">
    <property type="entry name" value="ALDH-like"/>
    <property type="match status" value="1"/>
</dbReference>
<name>A0ABV6KCX9_9BACI</name>
<dbReference type="InterPro" id="IPR029510">
    <property type="entry name" value="Ald_DH_CS_GLU"/>
</dbReference>
<dbReference type="Gene3D" id="3.40.309.10">
    <property type="entry name" value="Aldehyde Dehydrogenase, Chain A, domain 2"/>
    <property type="match status" value="1"/>
</dbReference>